<dbReference type="AlphaFoldDB" id="A0A3B4DJS0"/>
<evidence type="ECO:0000256" key="2">
    <source>
        <dbReference type="ARBA" id="ARBA00022603"/>
    </source>
</evidence>
<keyword evidence="3 6" id="KW-0808">Transferase</keyword>
<dbReference type="OrthoDB" id="260824at2759"/>
<dbReference type="InterPro" id="IPR023267">
    <property type="entry name" value="RCMT"/>
</dbReference>
<keyword evidence="5 6" id="KW-0694">RNA-binding</keyword>
<dbReference type="PROSITE" id="PS50890">
    <property type="entry name" value="PUA"/>
    <property type="match status" value="1"/>
</dbReference>
<dbReference type="InterPro" id="IPR036974">
    <property type="entry name" value="PUA_sf"/>
</dbReference>
<dbReference type="RefSeq" id="XP_017581140.1">
    <property type="nucleotide sequence ID" value="XM_017725651.2"/>
</dbReference>
<dbReference type="PROSITE" id="PS01153">
    <property type="entry name" value="NOL1_NOP2_SUN"/>
    <property type="match status" value="1"/>
</dbReference>
<keyword evidence="9" id="KW-1185">Reference proteome</keyword>
<proteinExistence type="inferred from homology"/>
<evidence type="ECO:0000313" key="8">
    <source>
        <dbReference type="Ensembl" id="ENSPNAP00000023708.1"/>
    </source>
</evidence>
<reference evidence="8" key="3">
    <citation type="submission" date="2025-09" db="UniProtKB">
        <authorList>
            <consortium name="Ensembl"/>
        </authorList>
    </citation>
    <scope>IDENTIFICATION</scope>
</reference>
<reference evidence="8 9" key="1">
    <citation type="submission" date="2020-10" db="EMBL/GenBank/DDBJ databases">
        <title>Pygocentrus nattereri (red-bellied piranha) genome, fPygNat1, primary haplotype.</title>
        <authorList>
            <person name="Myers G."/>
            <person name="Meyer A."/>
            <person name="Karagic N."/>
            <person name="Pippel M."/>
            <person name="Winkler S."/>
            <person name="Tracey A."/>
            <person name="Wood J."/>
            <person name="Formenti G."/>
            <person name="Howe K."/>
            <person name="Fedrigo O."/>
            <person name="Jarvis E.D."/>
        </authorList>
    </citation>
    <scope>NUCLEOTIDE SEQUENCE [LARGE SCALE GENOMIC DNA]</scope>
</reference>
<dbReference type="OMA" id="YQGAMLY"/>
<accession>A0A3B4DJS0</accession>
<comment type="similarity">
    <text evidence="1 6">Belongs to the class I-like SAM-binding methyltransferase superfamily. RsmB/NOP family.</text>
</comment>
<dbReference type="InterPro" id="IPR029063">
    <property type="entry name" value="SAM-dependent_MTases_sf"/>
</dbReference>
<feature type="binding site" evidence="6">
    <location>
        <position position="312"/>
    </location>
    <ligand>
        <name>S-adenosyl-L-methionine</name>
        <dbReference type="ChEBI" id="CHEBI:59789"/>
    </ligand>
</feature>
<evidence type="ECO:0000256" key="6">
    <source>
        <dbReference type="PROSITE-ProRule" id="PRU01023"/>
    </source>
</evidence>
<dbReference type="RefSeq" id="XP_017581139.1">
    <property type="nucleotide sequence ID" value="XM_017725650.2"/>
</dbReference>
<dbReference type="Gene3D" id="2.30.130.10">
    <property type="entry name" value="PUA domain"/>
    <property type="match status" value="1"/>
</dbReference>
<evidence type="ECO:0000256" key="5">
    <source>
        <dbReference type="ARBA" id="ARBA00022884"/>
    </source>
</evidence>
<evidence type="ECO:0000256" key="4">
    <source>
        <dbReference type="ARBA" id="ARBA00022691"/>
    </source>
</evidence>
<dbReference type="Ensembl" id="ENSPNAT00000011951.2">
    <property type="protein sequence ID" value="ENSPNAP00000023708.1"/>
    <property type="gene ID" value="ENSPNAG00000000807.2"/>
</dbReference>
<dbReference type="RefSeq" id="XP_017581138.1">
    <property type="nucleotide sequence ID" value="XM_017725649.2"/>
</dbReference>
<dbReference type="CTD" id="221078"/>
<keyword evidence="2 6" id="KW-0489">Methyltransferase</keyword>
<dbReference type="InterPro" id="IPR001678">
    <property type="entry name" value="MeTrfase_RsmB-F_NOP2_dom"/>
</dbReference>
<feature type="binding site" evidence="6">
    <location>
        <position position="335"/>
    </location>
    <ligand>
        <name>S-adenosyl-L-methionine</name>
        <dbReference type="ChEBI" id="CHEBI:59789"/>
    </ligand>
</feature>
<evidence type="ECO:0000256" key="3">
    <source>
        <dbReference type="ARBA" id="ARBA00022679"/>
    </source>
</evidence>
<dbReference type="GO" id="GO:0003723">
    <property type="term" value="F:RNA binding"/>
    <property type="evidence" value="ECO:0007669"/>
    <property type="project" value="UniProtKB-UniRule"/>
</dbReference>
<evidence type="ECO:0000259" key="7">
    <source>
        <dbReference type="PROSITE" id="PS51686"/>
    </source>
</evidence>
<dbReference type="SUPFAM" id="SSF53335">
    <property type="entry name" value="S-adenosyl-L-methionine-dependent methyltransferases"/>
    <property type="match status" value="1"/>
</dbReference>
<dbReference type="CDD" id="cd02440">
    <property type="entry name" value="AdoMet_MTases"/>
    <property type="match status" value="1"/>
</dbReference>
<name>A0A3B4DJS0_PYGNA</name>
<dbReference type="InterPro" id="IPR015947">
    <property type="entry name" value="PUA-like_sf"/>
</dbReference>
<dbReference type="PANTHER" id="PTHR22807:SF34">
    <property type="entry name" value="TRNA (CYTOSINE(72)-C(5))-METHYLTRANSFERASE NSUN6"/>
    <property type="match status" value="1"/>
</dbReference>
<organism evidence="8 9">
    <name type="scientific">Pygocentrus nattereri</name>
    <name type="common">Red-bellied piranha</name>
    <dbReference type="NCBI Taxonomy" id="42514"/>
    <lineage>
        <taxon>Eukaryota</taxon>
        <taxon>Metazoa</taxon>
        <taxon>Chordata</taxon>
        <taxon>Craniata</taxon>
        <taxon>Vertebrata</taxon>
        <taxon>Euteleostomi</taxon>
        <taxon>Actinopterygii</taxon>
        <taxon>Neopterygii</taxon>
        <taxon>Teleostei</taxon>
        <taxon>Ostariophysi</taxon>
        <taxon>Characiformes</taxon>
        <taxon>Characoidei</taxon>
        <taxon>Pygocentrus</taxon>
    </lineage>
</organism>
<dbReference type="Pfam" id="PF01472">
    <property type="entry name" value="PUA"/>
    <property type="match status" value="1"/>
</dbReference>
<keyword evidence="4 6" id="KW-0949">S-adenosyl-L-methionine</keyword>
<feature type="binding site" evidence="6">
    <location>
        <begin position="253"/>
        <end position="259"/>
    </location>
    <ligand>
        <name>S-adenosyl-L-methionine</name>
        <dbReference type="ChEBI" id="CHEBI:59789"/>
    </ligand>
</feature>
<feature type="domain" description="SAM-dependent MTase RsmB/NOP-type" evidence="7">
    <location>
        <begin position="152"/>
        <end position="473"/>
    </location>
</feature>
<dbReference type="InterPro" id="IPR018314">
    <property type="entry name" value="RsmB/NOL1/NOP2-like_CS"/>
</dbReference>
<sequence>MMSLMNMNVFPRIALRPEVQEYLHSVYTNKQLLTELGQEEAERMFEFLLSCLSHPPSLTCLRASTHMYSLQDIQYRLEQHLIQQQLSSCYGDSVTAPILHHPLLPDVLLLPVSGPRDVSVLNSEVVVDAQCGSAVLRGAHVFAPGVLSASKCMKAGDAVSVFSDVEGKCTRGAKEFQGKKVFLGNGVCAMDRAEIFCAEGPIRGLAIRMVEALYQSPSFDGVLPSELFLQNLPSVVVGHVLGPRPGERILDMCAAPGGKTTHIAALMGNQGVVVALEKIKSKVEKISQNAQTLQLDCIKAYCYNSIHAVSSDLTQESDTDGPPFQEESFDRILLDAPCSGLGQRPNMAINWSLKEVCSYPPLQRKLFTTAVRLLKKGGVLVYSTCTVTLAENEEQVAWALKTFPCLTLEPQEPHLGSEGMIGAALSRDQRHLLQRFRPELAWGDVSSGDPSENLLLKASTDTIGFFIAKFIKR</sequence>
<dbReference type="GeneID" id="108444460"/>
<feature type="active site" description="Nucleophile" evidence="6">
    <location>
        <position position="385"/>
    </location>
</feature>
<dbReference type="SMR" id="A0A3B4DJS0"/>
<evidence type="ECO:0000313" key="9">
    <source>
        <dbReference type="Proteomes" id="UP001501920"/>
    </source>
</evidence>
<dbReference type="SMART" id="SM00359">
    <property type="entry name" value="PUA"/>
    <property type="match status" value="1"/>
</dbReference>
<dbReference type="InterPro" id="IPR002478">
    <property type="entry name" value="PUA"/>
</dbReference>
<feature type="binding site" evidence="6">
    <location>
        <position position="277"/>
    </location>
    <ligand>
        <name>S-adenosyl-L-methionine</name>
        <dbReference type="ChEBI" id="CHEBI:59789"/>
    </ligand>
</feature>
<dbReference type="SUPFAM" id="SSF88697">
    <property type="entry name" value="PUA domain-like"/>
    <property type="match status" value="1"/>
</dbReference>
<dbReference type="Gene3D" id="3.40.50.150">
    <property type="entry name" value="Vaccinia Virus protein VP39"/>
    <property type="match status" value="1"/>
</dbReference>
<gene>
    <name evidence="8" type="primary">NSUN6</name>
</gene>
<dbReference type="Pfam" id="PF01189">
    <property type="entry name" value="Methyltr_RsmB-F"/>
    <property type="match status" value="1"/>
</dbReference>
<dbReference type="InterPro" id="IPR049560">
    <property type="entry name" value="MeTrfase_RsmB-F_NOP2_cat"/>
</dbReference>
<reference evidence="8" key="2">
    <citation type="submission" date="2025-08" db="UniProtKB">
        <authorList>
            <consortium name="Ensembl"/>
        </authorList>
    </citation>
    <scope>IDENTIFICATION</scope>
</reference>
<protein>
    <recommendedName>
        <fullName evidence="7">SAM-dependent MTase RsmB/NOP-type domain-containing protein</fullName>
    </recommendedName>
</protein>
<dbReference type="GO" id="GO:0008173">
    <property type="term" value="F:RNA methyltransferase activity"/>
    <property type="evidence" value="ECO:0007669"/>
    <property type="project" value="InterPro"/>
</dbReference>
<dbReference type="STRING" id="42514.ENSPNAP00000023708"/>
<dbReference type="GO" id="GO:0001510">
    <property type="term" value="P:RNA methylation"/>
    <property type="evidence" value="ECO:0007669"/>
    <property type="project" value="InterPro"/>
</dbReference>
<dbReference type="Proteomes" id="UP001501920">
    <property type="component" value="Chromosome 2"/>
</dbReference>
<evidence type="ECO:0000256" key="1">
    <source>
        <dbReference type="ARBA" id="ARBA00007494"/>
    </source>
</evidence>
<dbReference type="PROSITE" id="PS51686">
    <property type="entry name" value="SAM_MT_RSMB_NOP"/>
    <property type="match status" value="1"/>
</dbReference>
<dbReference type="PRINTS" id="PR02008">
    <property type="entry name" value="RCMTFAMILY"/>
</dbReference>
<dbReference type="PANTHER" id="PTHR22807">
    <property type="entry name" value="NOP2 YEAST -RELATED NOL1/NOP2/FMU SUN DOMAIN-CONTAINING"/>
    <property type="match status" value="1"/>
</dbReference>
<dbReference type="CDD" id="cd21150">
    <property type="entry name" value="PUA_NSun6-like"/>
    <property type="match status" value="1"/>
</dbReference>
<dbReference type="GeneTree" id="ENSGT00940000155370"/>